<name>A0A9Q4B5E6_SALAG</name>
<dbReference type="SUPFAM" id="SSF103473">
    <property type="entry name" value="MFS general substrate transporter"/>
    <property type="match status" value="1"/>
</dbReference>
<gene>
    <name evidence="7" type="ORF">HXA33_19925</name>
</gene>
<proteinExistence type="predicted"/>
<dbReference type="Proteomes" id="UP001057753">
    <property type="component" value="Unassembled WGS sequence"/>
</dbReference>
<evidence type="ECO:0000256" key="3">
    <source>
        <dbReference type="ARBA" id="ARBA00022692"/>
    </source>
</evidence>
<dbReference type="PANTHER" id="PTHR23513">
    <property type="entry name" value="INTEGRAL MEMBRANE EFFLUX PROTEIN-RELATED"/>
    <property type="match status" value="1"/>
</dbReference>
<reference evidence="7" key="1">
    <citation type="submission" date="2020-06" db="EMBL/GenBank/DDBJ databases">
        <title>Insight into the genomes of haloalkaliphilic bacilli from Kenyan soda lakes.</title>
        <authorList>
            <person name="Mwirichia R."/>
            <person name="Villamizar G.C."/>
            <person name="Poehlein A."/>
            <person name="Mugweru J."/>
            <person name="Kipnyargis A."/>
            <person name="Kiplimo D."/>
            <person name="Orwa P."/>
            <person name="Daniel R."/>
        </authorList>
    </citation>
    <scope>NUCLEOTIDE SEQUENCE</scope>
    <source>
        <strain evidence="7">B1096_S55</strain>
    </source>
</reference>
<organism evidence="7 8">
    <name type="scientific">Salipaludibacillus agaradhaerens</name>
    <name type="common">Bacillus agaradhaerens</name>
    <dbReference type="NCBI Taxonomy" id="76935"/>
    <lineage>
        <taxon>Bacteria</taxon>
        <taxon>Bacillati</taxon>
        <taxon>Bacillota</taxon>
        <taxon>Bacilli</taxon>
        <taxon>Bacillales</taxon>
        <taxon>Bacillaceae</taxon>
    </lineage>
</organism>
<dbReference type="CDD" id="cd06173">
    <property type="entry name" value="MFS_MefA_like"/>
    <property type="match status" value="1"/>
</dbReference>
<keyword evidence="4 6" id="KW-1133">Transmembrane helix</keyword>
<feature type="transmembrane region" description="Helical" evidence="6">
    <location>
        <begin position="145"/>
        <end position="162"/>
    </location>
</feature>
<accession>A0A9Q4B5E6</accession>
<sequence length="414" mass="45961">MSFLKEKNARYLLAGRTASSLGDSIYQIAVIWYIYELTKSTVFTGIAVACISIPQTLNFLFGPVIDASDKKKILVHSQLIQFILMAIVPLGIIFHFENVYLVLIVITLLAFVENYQGTAEVSIVPQIIEKKNVGSFNSFNNSLQEIINLAFTGSFSIIILYVGIRDIYLFNALTFLLACLFFAKIKYSRHSTSSKNIFENSQSNIIEYKNNLKEGLSYFLSSKLFIISLPFMFANGLMSGIAAILPDFANSLGDSNYYGFLMFSISIGLLIGSIISPLFMKLKVGTIFIALPLITSSIWTLSLLQPVLFLTFILFSLSMVPFGIMNIVFLTLNQNAVDESLLSRTLSISDSFLFITIPIGAVITGIVASATSPLMMMYIGATSFLIISIFYFAHPYLRTLPTIEDLNLSAKEHS</sequence>
<protein>
    <submittedName>
        <fullName evidence="7">MFS transporter</fullName>
    </submittedName>
</protein>
<evidence type="ECO:0000256" key="2">
    <source>
        <dbReference type="ARBA" id="ARBA00022475"/>
    </source>
</evidence>
<feature type="transmembrane region" description="Helical" evidence="6">
    <location>
        <begin position="282"/>
        <end position="301"/>
    </location>
</feature>
<evidence type="ECO:0000313" key="8">
    <source>
        <dbReference type="Proteomes" id="UP001057753"/>
    </source>
</evidence>
<keyword evidence="5 6" id="KW-0472">Membrane</keyword>
<dbReference type="RefSeq" id="WP_257823167.1">
    <property type="nucleotide sequence ID" value="NZ_JABXYM010000002.1"/>
</dbReference>
<feature type="transmembrane region" description="Helical" evidence="6">
    <location>
        <begin position="307"/>
        <end position="332"/>
    </location>
</feature>
<dbReference type="PRINTS" id="PR01988">
    <property type="entry name" value="EXPORTERBACE"/>
</dbReference>
<feature type="transmembrane region" description="Helical" evidence="6">
    <location>
        <begin position="100"/>
        <end position="124"/>
    </location>
</feature>
<evidence type="ECO:0000256" key="4">
    <source>
        <dbReference type="ARBA" id="ARBA00022989"/>
    </source>
</evidence>
<dbReference type="InterPro" id="IPR022324">
    <property type="entry name" value="Bacilysin_exporter_BacE_put"/>
</dbReference>
<feature type="transmembrane region" description="Helical" evidence="6">
    <location>
        <begin position="224"/>
        <end position="245"/>
    </location>
</feature>
<dbReference type="InterPro" id="IPR011701">
    <property type="entry name" value="MFS"/>
</dbReference>
<keyword evidence="8" id="KW-1185">Reference proteome</keyword>
<feature type="transmembrane region" description="Helical" evidence="6">
    <location>
        <begin position="257"/>
        <end position="275"/>
    </location>
</feature>
<dbReference type="AlphaFoldDB" id="A0A9Q4B5E6"/>
<dbReference type="Gene3D" id="1.20.1250.20">
    <property type="entry name" value="MFS general substrate transporter like domains"/>
    <property type="match status" value="1"/>
</dbReference>
<evidence type="ECO:0000313" key="7">
    <source>
        <dbReference type="EMBL" id="MCR6098783.1"/>
    </source>
</evidence>
<dbReference type="GO" id="GO:0022857">
    <property type="term" value="F:transmembrane transporter activity"/>
    <property type="evidence" value="ECO:0007669"/>
    <property type="project" value="InterPro"/>
</dbReference>
<dbReference type="Pfam" id="PF07690">
    <property type="entry name" value="MFS_1"/>
    <property type="match status" value="1"/>
</dbReference>
<dbReference type="GO" id="GO:0005886">
    <property type="term" value="C:plasma membrane"/>
    <property type="evidence" value="ECO:0007669"/>
    <property type="project" value="UniProtKB-SubCell"/>
</dbReference>
<feature type="transmembrane region" description="Helical" evidence="6">
    <location>
        <begin position="376"/>
        <end position="393"/>
    </location>
</feature>
<evidence type="ECO:0000256" key="6">
    <source>
        <dbReference type="SAM" id="Phobius"/>
    </source>
</evidence>
<feature type="transmembrane region" description="Helical" evidence="6">
    <location>
        <begin position="352"/>
        <end position="370"/>
    </location>
</feature>
<feature type="transmembrane region" description="Helical" evidence="6">
    <location>
        <begin position="41"/>
        <end position="61"/>
    </location>
</feature>
<dbReference type="EMBL" id="JABXYM010000002">
    <property type="protein sequence ID" value="MCR6098783.1"/>
    <property type="molecule type" value="Genomic_DNA"/>
</dbReference>
<comment type="subcellular location">
    <subcellularLocation>
        <location evidence="1">Cell membrane</location>
        <topology evidence="1">Multi-pass membrane protein</topology>
    </subcellularLocation>
</comment>
<comment type="caution">
    <text evidence="7">The sequence shown here is derived from an EMBL/GenBank/DDBJ whole genome shotgun (WGS) entry which is preliminary data.</text>
</comment>
<keyword evidence="3 6" id="KW-0812">Transmembrane</keyword>
<dbReference type="InterPro" id="IPR036259">
    <property type="entry name" value="MFS_trans_sf"/>
</dbReference>
<evidence type="ECO:0000256" key="1">
    <source>
        <dbReference type="ARBA" id="ARBA00004651"/>
    </source>
</evidence>
<feature type="transmembrane region" description="Helical" evidence="6">
    <location>
        <begin position="168"/>
        <end position="185"/>
    </location>
</feature>
<keyword evidence="2" id="KW-1003">Cell membrane</keyword>
<dbReference type="PANTHER" id="PTHR23513:SF6">
    <property type="entry name" value="MAJOR FACILITATOR SUPERFAMILY ASSOCIATED DOMAIN-CONTAINING PROTEIN"/>
    <property type="match status" value="1"/>
</dbReference>
<evidence type="ECO:0000256" key="5">
    <source>
        <dbReference type="ARBA" id="ARBA00023136"/>
    </source>
</evidence>